<evidence type="ECO:0000256" key="17">
    <source>
        <dbReference type="SAM" id="Phobius"/>
    </source>
</evidence>
<sequence>MVGREEEAAGLLDNNHGAQSRASVDSISSASTTSLVFQRIDEQNKSQAKVSRLPAQNGSRPYSDHVEASPMHAEEEKQQDLENGLLTSGKGNSRWCTKLVWIAGGIFVGAWALATVIFLIQHPVSDAPHNPSAPNIGNGNKVTLPQVLGGQWRAQRHGISWIEGANGEDGLLLEQGASGKDYLVVDDVRGDNVTQGSAPNSVTLMKTGEFASGSEKLRPSKVWPSKNLKHVLIATDVKSNWRHSFYARYWIFDVETQTAQPLDPTNLRGRVQLASWSPQSNAIVFTRENNMFLRKLSSTTVIPITTDGNKDLFYGIPDWVYEEEVFSRNSATWWAEDGKYIAFLRTNESKVPEYPVQYFIKRPSGTEAAPGEENYPEVREIKYPKAGAPNPIVSLRFYDIDKGDVFDVKTTDEFADDTRLITEVIWAGSTGKAIVKETNRESDILRVVLVDVLSRSGKTVRTVNVAEIDGGWFEVSQKTRYIPADPSNGRPHDGYIDTIIHENYDHLGYFTPLDNATPVLLTSGDWEVESAPSAVDLKKNLVYFVSTKESPIQRHIYSVKLDGTDLKALTDTSKEGYYGGSFSSGAGYVLLGYDGPAIPWQRVVSTPSNPDSYEKIVEENKGLERMTKKHDLPENIFSNVTIDGFNLQVIERRPPHFDKKKKYPVLFHLYGGPGSQTVNKKFNVDFQAYVAANLGYIVVTVDGRGTGFIGRKARCIIRGDLGHWEARDQIETAKLWAAKPYVDASRLAIWGWSYGGFMTLKTLEQDAGKTFQYGMAVAPVTDWRYYDSIYTERYMYTPQENPGGYDNATVSDAVALQKNIRFLIMHGVADDNVHMQNTLALLDRLDLAGVENYDVHVFPDSDHGIYFHNANKIVYDKLNNWLINAFNGEWLRTTNAVPIAVDTAADRKKE</sequence>
<keyword evidence="9 17" id="KW-0812">Transmembrane</keyword>
<dbReference type="Gene3D" id="3.40.50.1820">
    <property type="entry name" value="alpha/beta hydrolase"/>
    <property type="match status" value="1"/>
</dbReference>
<keyword evidence="6" id="KW-0031">Aminopeptidase</keyword>
<feature type="region of interest" description="Disordered" evidence="16">
    <location>
        <begin position="1"/>
        <end position="26"/>
    </location>
</feature>
<dbReference type="GO" id="GO:0008239">
    <property type="term" value="F:dipeptidyl-peptidase activity"/>
    <property type="evidence" value="ECO:0007669"/>
    <property type="project" value="UniProtKB-EC"/>
</dbReference>
<comment type="function">
    <text evidence="2">Type IV dipeptidyl-peptidase which removes N-terminal dipeptides sequentially from polypeptides having unsubstituted N-termini provided that the penultimate residue is proline.</text>
</comment>
<evidence type="ECO:0000259" key="19">
    <source>
        <dbReference type="Pfam" id="PF00930"/>
    </source>
</evidence>
<feature type="domain" description="Dipeptidylpeptidase IV N-terminal" evidence="19">
    <location>
        <begin position="225"/>
        <end position="600"/>
    </location>
</feature>
<feature type="region of interest" description="Disordered" evidence="16">
    <location>
        <begin position="46"/>
        <end position="79"/>
    </location>
</feature>
<evidence type="ECO:0000256" key="11">
    <source>
        <dbReference type="ARBA" id="ARBA00022825"/>
    </source>
</evidence>
<protein>
    <recommendedName>
        <fullName evidence="5">dipeptidyl-peptidase IV</fullName>
        <ecNumber evidence="5">3.4.14.5</ecNumber>
    </recommendedName>
</protein>
<dbReference type="AlphaFoldDB" id="A0A177ADM3"/>
<dbReference type="VEuPathDB" id="FungiDB:GMDG_02230"/>
<dbReference type="InterPro" id="IPR001375">
    <property type="entry name" value="Peptidase_S9_cat"/>
</dbReference>
<dbReference type="OrthoDB" id="16520at2759"/>
<evidence type="ECO:0000256" key="7">
    <source>
        <dbReference type="ARBA" id="ARBA00022554"/>
    </source>
</evidence>
<evidence type="ECO:0000256" key="1">
    <source>
        <dbReference type="ARBA" id="ARBA00001257"/>
    </source>
</evidence>
<evidence type="ECO:0000256" key="12">
    <source>
        <dbReference type="ARBA" id="ARBA00022968"/>
    </source>
</evidence>
<evidence type="ECO:0000256" key="10">
    <source>
        <dbReference type="ARBA" id="ARBA00022801"/>
    </source>
</evidence>
<dbReference type="GO" id="GO:0005886">
    <property type="term" value="C:plasma membrane"/>
    <property type="evidence" value="ECO:0007669"/>
    <property type="project" value="TreeGrafter"/>
</dbReference>
<dbReference type="Gene3D" id="2.140.10.30">
    <property type="entry name" value="Dipeptidylpeptidase IV, N-terminal domain"/>
    <property type="match status" value="1"/>
</dbReference>
<evidence type="ECO:0000256" key="16">
    <source>
        <dbReference type="SAM" id="MobiDB-lite"/>
    </source>
</evidence>
<evidence type="ECO:0000259" key="18">
    <source>
        <dbReference type="Pfam" id="PF00326"/>
    </source>
</evidence>
<dbReference type="Proteomes" id="UP000077154">
    <property type="component" value="Unassembled WGS sequence"/>
</dbReference>
<keyword evidence="14 17" id="KW-0472">Membrane</keyword>
<keyword evidence="12" id="KW-0735">Signal-anchor</keyword>
<dbReference type="GO" id="GO:0005774">
    <property type="term" value="C:vacuolar membrane"/>
    <property type="evidence" value="ECO:0007669"/>
    <property type="project" value="UniProtKB-SubCell"/>
</dbReference>
<keyword evidence="10" id="KW-0378">Hydrolase</keyword>
<dbReference type="FunFam" id="3.40.50.1820:FF:000003">
    <property type="entry name" value="Dipeptidyl peptidase 4"/>
    <property type="match status" value="1"/>
</dbReference>
<dbReference type="InterPro" id="IPR050278">
    <property type="entry name" value="Serine_Prot_S9B/DPPIV"/>
</dbReference>
<dbReference type="EMBL" id="KV441394">
    <property type="protein sequence ID" value="OAF59371.1"/>
    <property type="molecule type" value="Genomic_DNA"/>
</dbReference>
<feature type="domain" description="Peptidase S9 prolyl oligopeptidase catalytic" evidence="18">
    <location>
        <begin position="684"/>
        <end position="888"/>
    </location>
</feature>
<dbReference type="GO" id="GO:0004177">
    <property type="term" value="F:aminopeptidase activity"/>
    <property type="evidence" value="ECO:0007669"/>
    <property type="project" value="UniProtKB-KW"/>
</dbReference>
<accession>A0A177ADM3</accession>
<comment type="subcellular location">
    <subcellularLocation>
        <location evidence="3">Vacuole membrane</location>
        <topology evidence="3">Single-pass type II membrane protein</topology>
    </subcellularLocation>
</comment>
<dbReference type="GO" id="GO:0006508">
    <property type="term" value="P:proteolysis"/>
    <property type="evidence" value="ECO:0007669"/>
    <property type="project" value="UniProtKB-KW"/>
</dbReference>
<evidence type="ECO:0000256" key="9">
    <source>
        <dbReference type="ARBA" id="ARBA00022692"/>
    </source>
</evidence>
<dbReference type="PANTHER" id="PTHR11731">
    <property type="entry name" value="PROTEASE FAMILY S9B,C DIPEPTIDYL-PEPTIDASE IV-RELATED"/>
    <property type="match status" value="1"/>
</dbReference>
<comment type="similarity">
    <text evidence="4">Belongs to the peptidase S9B family.</text>
</comment>
<keyword evidence="8" id="KW-0645">Protease</keyword>
<evidence type="ECO:0000256" key="2">
    <source>
        <dbReference type="ARBA" id="ARBA00002218"/>
    </source>
</evidence>
<keyword evidence="7" id="KW-0926">Vacuole</keyword>
<comment type="catalytic activity">
    <reaction evidence="1">
        <text>Release of an N-terminal dipeptide, Xaa-Yaa-|-Zaa-, from a polypeptide, preferentially when Yaa is Pro, provided Zaa is neither Pro nor hydroxyproline.</text>
        <dbReference type="EC" id="3.4.14.5"/>
    </reaction>
</comment>
<dbReference type="SUPFAM" id="SSF82171">
    <property type="entry name" value="DPP6 N-terminal domain-like"/>
    <property type="match status" value="1"/>
</dbReference>
<reference evidence="20" key="1">
    <citation type="submission" date="2016-03" db="EMBL/GenBank/DDBJ databases">
        <title>Updated assembly of Pseudogymnoascus destructans, the fungus causing white-nose syndrome of bats.</title>
        <authorList>
            <person name="Palmer J.M."/>
            <person name="Drees K.P."/>
            <person name="Foster J.T."/>
            <person name="Lindner D.L."/>
        </authorList>
    </citation>
    <scope>NUCLEOTIDE SEQUENCE [LARGE SCALE GENOMIC DNA]</scope>
    <source>
        <strain evidence="20">20631-21</strain>
    </source>
</reference>
<name>A0A177ADM3_9PEZI</name>
<gene>
    <name evidence="20" type="ORF">VC83_04258</name>
</gene>
<dbReference type="GeneID" id="36287331"/>
<dbReference type="eggNOG" id="KOG2100">
    <property type="taxonomic scope" value="Eukaryota"/>
</dbReference>
<feature type="transmembrane region" description="Helical" evidence="17">
    <location>
        <begin position="99"/>
        <end position="120"/>
    </location>
</feature>
<dbReference type="SUPFAM" id="SSF53474">
    <property type="entry name" value="alpha/beta-Hydrolases"/>
    <property type="match status" value="1"/>
</dbReference>
<feature type="compositionally biased region" description="Polar residues" evidence="16">
    <location>
        <begin position="46"/>
        <end position="60"/>
    </location>
</feature>
<proteinExistence type="inferred from homology"/>
<dbReference type="Pfam" id="PF00930">
    <property type="entry name" value="DPPIV_N"/>
    <property type="match status" value="1"/>
</dbReference>
<evidence type="ECO:0000256" key="14">
    <source>
        <dbReference type="ARBA" id="ARBA00023136"/>
    </source>
</evidence>
<evidence type="ECO:0000256" key="4">
    <source>
        <dbReference type="ARBA" id="ARBA00006150"/>
    </source>
</evidence>
<keyword evidence="11" id="KW-0720">Serine protease</keyword>
<evidence type="ECO:0000256" key="13">
    <source>
        <dbReference type="ARBA" id="ARBA00022989"/>
    </source>
</evidence>
<dbReference type="PANTHER" id="PTHR11731:SF200">
    <property type="entry name" value="DIPEPTIDYL PEPTIDASE 10, ISOFORM B"/>
    <property type="match status" value="1"/>
</dbReference>
<evidence type="ECO:0000256" key="8">
    <source>
        <dbReference type="ARBA" id="ARBA00022670"/>
    </source>
</evidence>
<evidence type="ECO:0000256" key="3">
    <source>
        <dbReference type="ARBA" id="ARBA00004576"/>
    </source>
</evidence>
<dbReference type="InterPro" id="IPR029058">
    <property type="entry name" value="AB_hydrolase_fold"/>
</dbReference>
<dbReference type="RefSeq" id="XP_024324654.1">
    <property type="nucleotide sequence ID" value="XM_024467893.1"/>
</dbReference>
<dbReference type="Pfam" id="PF00326">
    <property type="entry name" value="Peptidase_S9"/>
    <property type="match status" value="1"/>
</dbReference>
<dbReference type="GO" id="GO:0008236">
    <property type="term" value="F:serine-type peptidase activity"/>
    <property type="evidence" value="ECO:0007669"/>
    <property type="project" value="UniProtKB-KW"/>
</dbReference>
<evidence type="ECO:0000256" key="5">
    <source>
        <dbReference type="ARBA" id="ARBA00012062"/>
    </source>
</evidence>
<evidence type="ECO:0000313" key="20">
    <source>
        <dbReference type="EMBL" id="OAF59371.1"/>
    </source>
</evidence>
<organism evidence="20">
    <name type="scientific">Pseudogymnoascus destructans</name>
    <dbReference type="NCBI Taxonomy" id="655981"/>
    <lineage>
        <taxon>Eukaryota</taxon>
        <taxon>Fungi</taxon>
        <taxon>Dikarya</taxon>
        <taxon>Ascomycota</taxon>
        <taxon>Pezizomycotina</taxon>
        <taxon>Leotiomycetes</taxon>
        <taxon>Thelebolales</taxon>
        <taxon>Thelebolaceae</taxon>
        <taxon>Pseudogymnoascus</taxon>
    </lineage>
</organism>
<feature type="compositionally biased region" description="Basic and acidic residues" evidence="16">
    <location>
        <begin position="62"/>
        <end position="79"/>
    </location>
</feature>
<keyword evidence="15" id="KW-0325">Glycoprotein</keyword>
<keyword evidence="13 17" id="KW-1133">Transmembrane helix</keyword>
<evidence type="ECO:0000256" key="15">
    <source>
        <dbReference type="ARBA" id="ARBA00023180"/>
    </source>
</evidence>
<dbReference type="EC" id="3.4.14.5" evidence="5"/>
<dbReference type="InterPro" id="IPR002469">
    <property type="entry name" value="Peptidase_S9B_N"/>
</dbReference>
<evidence type="ECO:0000256" key="6">
    <source>
        <dbReference type="ARBA" id="ARBA00022438"/>
    </source>
</evidence>